<dbReference type="AlphaFoldDB" id="A0AAU8MNJ5"/>
<gene>
    <name evidence="1" type="ORF">ABU614_16970</name>
</gene>
<dbReference type="GO" id="GO:0003676">
    <property type="term" value="F:nucleic acid binding"/>
    <property type="evidence" value="ECO:0007669"/>
    <property type="project" value="InterPro"/>
</dbReference>
<dbReference type="RefSeq" id="WP_363796923.1">
    <property type="nucleotide sequence ID" value="NZ_CP159925.1"/>
</dbReference>
<organism evidence="1">
    <name type="scientific">Lysobacter firmicutimachus</name>
    <dbReference type="NCBI Taxonomy" id="1792846"/>
    <lineage>
        <taxon>Bacteria</taxon>
        <taxon>Pseudomonadati</taxon>
        <taxon>Pseudomonadota</taxon>
        <taxon>Gammaproteobacteria</taxon>
        <taxon>Lysobacterales</taxon>
        <taxon>Lysobacteraceae</taxon>
        <taxon>Lysobacter</taxon>
    </lineage>
</organism>
<proteinExistence type="predicted"/>
<evidence type="ECO:0000313" key="1">
    <source>
        <dbReference type="EMBL" id="XCO74061.1"/>
    </source>
</evidence>
<dbReference type="EMBL" id="CP159925">
    <property type="protein sequence ID" value="XCO74061.1"/>
    <property type="molecule type" value="Genomic_DNA"/>
</dbReference>
<sequence length="360" mass="40709">MSIEFGVWRVDGDSPQRLSLGGSDKESRLQQWLIRDLSIVAPELMLVGKEVHAFDNERIDLLAIDRAGRLYVLELKRDIARREAVAQLLDYGAWVAELSLVDLSTLFEKYCPNRTSGQTLDQAFKARFGHELPEELDAAHELWLVVAGMDERTRRLCDYLAEHYELPINAVFVHMMRDGEREYLARAWLRDPAQAPSPSPDQAGWNREFYASFGEYAHRSWEEARKFGFFAAGGGSWYTRTLKQLGPGDRIWVRVPQQGYVGVGRVVSKAVPVDDFKVAVDGIERPVVEVAPAIAKANRYADNPENAEYLVGVQWLKDVPVSQAIHEPGLFGNQNTVARPRVASWIDTIARLKQRFGIAD</sequence>
<accession>A0AAU8MNJ5</accession>
<evidence type="ECO:0008006" key="2">
    <source>
        <dbReference type="Google" id="ProtNLM"/>
    </source>
</evidence>
<reference evidence="1" key="1">
    <citation type="submission" date="2024-06" db="EMBL/GenBank/DDBJ databases">
        <authorList>
            <person name="Li S."/>
        </authorList>
    </citation>
    <scope>NUCLEOTIDE SEQUENCE</scope>
    <source>
        <strain evidence="1">SR10</strain>
    </source>
</reference>
<name>A0AAU8MNJ5_9GAMM</name>
<dbReference type="Gene3D" id="3.40.1350.10">
    <property type="match status" value="1"/>
</dbReference>
<protein>
    <recommendedName>
        <fullName evidence="2">DUF91 domain-containing protein</fullName>
    </recommendedName>
</protein>
<dbReference type="InterPro" id="IPR011856">
    <property type="entry name" value="tRNA_endonuc-like_dom_sf"/>
</dbReference>